<evidence type="ECO:0000313" key="2">
    <source>
        <dbReference type="EMBL" id="CDY40695.1"/>
    </source>
</evidence>
<name>A0A078HQ41_BRANA</name>
<protein>
    <submittedName>
        <fullName evidence="2">BnaC03g34110D protein</fullName>
    </submittedName>
</protein>
<feature type="compositionally biased region" description="Basic and acidic residues" evidence="1">
    <location>
        <begin position="1"/>
        <end position="15"/>
    </location>
</feature>
<dbReference type="AlphaFoldDB" id="A0A078HQ41"/>
<feature type="region of interest" description="Disordered" evidence="1">
    <location>
        <begin position="1"/>
        <end position="24"/>
    </location>
</feature>
<dbReference type="Gramene" id="CDY40695">
    <property type="protein sequence ID" value="CDY40695"/>
    <property type="gene ID" value="GSBRNA2T00071580001"/>
</dbReference>
<dbReference type="EMBL" id="LK032477">
    <property type="protein sequence ID" value="CDY40695.1"/>
    <property type="molecule type" value="Genomic_DNA"/>
</dbReference>
<evidence type="ECO:0000256" key="1">
    <source>
        <dbReference type="SAM" id="MobiDB-lite"/>
    </source>
</evidence>
<reference evidence="2 3" key="1">
    <citation type="journal article" date="2014" name="Science">
        <title>Plant genetics. Early allopolyploid evolution in the post-Neolithic Brassica napus oilseed genome.</title>
        <authorList>
            <person name="Chalhoub B."/>
            <person name="Denoeud F."/>
            <person name="Liu S."/>
            <person name="Parkin I.A."/>
            <person name="Tang H."/>
            <person name="Wang X."/>
            <person name="Chiquet J."/>
            <person name="Belcram H."/>
            <person name="Tong C."/>
            <person name="Samans B."/>
            <person name="Correa M."/>
            <person name="Da Silva C."/>
            <person name="Just J."/>
            <person name="Falentin C."/>
            <person name="Koh C.S."/>
            <person name="Le Clainche I."/>
            <person name="Bernard M."/>
            <person name="Bento P."/>
            <person name="Noel B."/>
            <person name="Labadie K."/>
            <person name="Alberti A."/>
            <person name="Charles M."/>
            <person name="Arnaud D."/>
            <person name="Guo H."/>
            <person name="Daviaud C."/>
            <person name="Alamery S."/>
            <person name="Jabbari K."/>
            <person name="Zhao M."/>
            <person name="Edger P.P."/>
            <person name="Chelaifa H."/>
            <person name="Tack D."/>
            <person name="Lassalle G."/>
            <person name="Mestiri I."/>
            <person name="Schnel N."/>
            <person name="Le Paslier M.C."/>
            <person name="Fan G."/>
            <person name="Renault V."/>
            <person name="Bayer P.E."/>
            <person name="Golicz A.A."/>
            <person name="Manoli S."/>
            <person name="Lee T.H."/>
            <person name="Thi V.H."/>
            <person name="Chalabi S."/>
            <person name="Hu Q."/>
            <person name="Fan C."/>
            <person name="Tollenaere R."/>
            <person name="Lu Y."/>
            <person name="Battail C."/>
            <person name="Shen J."/>
            <person name="Sidebottom C.H."/>
            <person name="Wang X."/>
            <person name="Canaguier A."/>
            <person name="Chauveau A."/>
            <person name="Berard A."/>
            <person name="Deniot G."/>
            <person name="Guan M."/>
            <person name="Liu Z."/>
            <person name="Sun F."/>
            <person name="Lim Y.P."/>
            <person name="Lyons E."/>
            <person name="Town C.D."/>
            <person name="Bancroft I."/>
            <person name="Wang X."/>
            <person name="Meng J."/>
            <person name="Ma J."/>
            <person name="Pires J.C."/>
            <person name="King G.J."/>
            <person name="Brunel D."/>
            <person name="Delourme R."/>
            <person name="Renard M."/>
            <person name="Aury J.M."/>
            <person name="Adams K.L."/>
            <person name="Batley J."/>
            <person name="Snowdon R.J."/>
            <person name="Tost J."/>
            <person name="Edwards D."/>
            <person name="Zhou Y."/>
            <person name="Hua W."/>
            <person name="Sharpe A.G."/>
            <person name="Paterson A.H."/>
            <person name="Guan C."/>
            <person name="Wincker P."/>
        </authorList>
    </citation>
    <scope>NUCLEOTIDE SEQUENCE [LARGE SCALE GENOMIC DNA]</scope>
    <source>
        <strain evidence="3">cv. Darmor-bzh</strain>
    </source>
</reference>
<organism evidence="2 3">
    <name type="scientific">Brassica napus</name>
    <name type="common">Rape</name>
    <dbReference type="NCBI Taxonomy" id="3708"/>
    <lineage>
        <taxon>Eukaryota</taxon>
        <taxon>Viridiplantae</taxon>
        <taxon>Streptophyta</taxon>
        <taxon>Embryophyta</taxon>
        <taxon>Tracheophyta</taxon>
        <taxon>Spermatophyta</taxon>
        <taxon>Magnoliopsida</taxon>
        <taxon>eudicotyledons</taxon>
        <taxon>Gunneridae</taxon>
        <taxon>Pentapetalae</taxon>
        <taxon>rosids</taxon>
        <taxon>malvids</taxon>
        <taxon>Brassicales</taxon>
        <taxon>Brassicaceae</taxon>
        <taxon>Brassiceae</taxon>
        <taxon>Brassica</taxon>
    </lineage>
</organism>
<sequence length="24" mass="2914">MYKLMEEHEKERETVEADEEATES</sequence>
<accession>A0A078HQ41</accession>
<dbReference type="PaxDb" id="3708-A0A078HQ41"/>
<dbReference type="Proteomes" id="UP000028999">
    <property type="component" value="Unassembled WGS sequence"/>
</dbReference>
<proteinExistence type="predicted"/>
<keyword evidence="3" id="KW-1185">Reference proteome</keyword>
<gene>
    <name evidence="2" type="primary">BnaC03g34110D</name>
    <name evidence="2" type="ORF">GSBRNA2T00071580001</name>
</gene>
<evidence type="ECO:0000313" key="3">
    <source>
        <dbReference type="Proteomes" id="UP000028999"/>
    </source>
</evidence>